<sequence length="197" mass="22582">MIFSDTSTITRRQDKYNIELHSILSSTADEYLFENSDNISSAIDDDTGEIPEFLCNVFHNEFYNGRLSNATELSVMLLFVWKRHSLNKATAKDICRILNIFNILNMPKGFRGLMPYLKTKILLYLTAIIDLFVHHVKEELGLETERVEKELADSQTAVLLATTNAERNAHGGNVNMRCGDVLNKHKEWRGEREKDGE</sequence>
<dbReference type="AlphaFoldDB" id="A0A814A2X6"/>
<dbReference type="Proteomes" id="UP000663845">
    <property type="component" value="Unassembled WGS sequence"/>
</dbReference>
<name>A0A814A2X6_9BILA</name>
<reference evidence="1" key="1">
    <citation type="submission" date="2021-02" db="EMBL/GenBank/DDBJ databases">
        <authorList>
            <person name="Nowell W R."/>
        </authorList>
    </citation>
    <scope>NUCLEOTIDE SEQUENCE</scope>
</reference>
<evidence type="ECO:0000313" key="2">
    <source>
        <dbReference type="Proteomes" id="UP000663845"/>
    </source>
</evidence>
<gene>
    <name evidence="1" type="ORF">JYZ213_LOCUS10823</name>
</gene>
<proteinExistence type="predicted"/>
<accession>A0A814A2X6</accession>
<comment type="caution">
    <text evidence="1">The sequence shown here is derived from an EMBL/GenBank/DDBJ whole genome shotgun (WGS) entry which is preliminary data.</text>
</comment>
<evidence type="ECO:0000313" key="1">
    <source>
        <dbReference type="EMBL" id="CAF0906160.1"/>
    </source>
</evidence>
<dbReference type="EMBL" id="CAJNOG010000080">
    <property type="protein sequence ID" value="CAF0906160.1"/>
    <property type="molecule type" value="Genomic_DNA"/>
</dbReference>
<organism evidence="1 2">
    <name type="scientific">Adineta steineri</name>
    <dbReference type="NCBI Taxonomy" id="433720"/>
    <lineage>
        <taxon>Eukaryota</taxon>
        <taxon>Metazoa</taxon>
        <taxon>Spiralia</taxon>
        <taxon>Gnathifera</taxon>
        <taxon>Rotifera</taxon>
        <taxon>Eurotatoria</taxon>
        <taxon>Bdelloidea</taxon>
        <taxon>Adinetida</taxon>
        <taxon>Adinetidae</taxon>
        <taxon>Adineta</taxon>
    </lineage>
</organism>
<protein>
    <submittedName>
        <fullName evidence="1">Uncharacterized protein</fullName>
    </submittedName>
</protein>